<feature type="binding site" evidence="8">
    <location>
        <position position="50"/>
    </location>
    <ligand>
        <name>[4Fe-4S] cluster</name>
        <dbReference type="ChEBI" id="CHEBI:49883"/>
        <label>1</label>
    </ligand>
</feature>
<dbReference type="InterPro" id="IPR006638">
    <property type="entry name" value="Elp3/MiaA/NifB-like_rSAM"/>
</dbReference>
<evidence type="ECO:0000256" key="2">
    <source>
        <dbReference type="ARBA" id="ARBA00022679"/>
    </source>
</evidence>
<comment type="cofactor">
    <cofactor evidence="8">
        <name>[4Fe-4S] cluster</name>
        <dbReference type="ChEBI" id="CHEBI:49883"/>
    </cofactor>
    <text evidence="8">Binds 2 [4Fe-4S] clusters per subunit. One cluster is coordinated with 3 cysteines and an exchangeable S-adenosyl-L-methionine.</text>
</comment>
<feature type="binding site" evidence="8">
    <location>
        <position position="56"/>
    </location>
    <ligand>
        <name>[4Fe-4S] cluster</name>
        <dbReference type="ChEBI" id="CHEBI:49883"/>
        <label>1</label>
    </ligand>
</feature>
<feature type="binding site" evidence="8">
    <location>
        <position position="286"/>
    </location>
    <ligand>
        <name>[4Fe-4S] cluster</name>
        <dbReference type="ChEBI" id="CHEBI:49883"/>
        <label>1</label>
    </ligand>
</feature>
<feature type="domain" description="Radical SAM core" evidence="9">
    <location>
        <begin position="57"/>
        <end position="275"/>
    </location>
</feature>
<dbReference type="InterPro" id="IPR058240">
    <property type="entry name" value="rSAM_sf"/>
</dbReference>
<dbReference type="AlphaFoldDB" id="A0AAE3VEB7"/>
<keyword evidence="1 8" id="KW-0004">4Fe-4S</keyword>
<keyword evidence="8" id="KW-0963">Cytoplasm</keyword>
<comment type="subcellular location">
    <subcellularLocation>
        <location evidence="8">Cytoplasm</location>
    </subcellularLocation>
</comment>
<evidence type="ECO:0000259" key="9">
    <source>
        <dbReference type="PROSITE" id="PS51918"/>
    </source>
</evidence>
<feature type="binding site" evidence="8">
    <location>
        <position position="45"/>
    </location>
    <ligand>
        <name>[4Fe-4S] cluster</name>
        <dbReference type="ChEBI" id="CHEBI:49883"/>
        <label>1</label>
    </ligand>
</feature>
<dbReference type="HAMAP" id="MF_00206">
    <property type="entry name" value="Lipoyl_synth"/>
    <property type="match status" value="1"/>
</dbReference>
<keyword evidence="2 8" id="KW-0808">Transferase</keyword>
<dbReference type="GO" id="GO:0005737">
    <property type="term" value="C:cytoplasm"/>
    <property type="evidence" value="ECO:0007669"/>
    <property type="project" value="UniProtKB-SubCell"/>
</dbReference>
<dbReference type="SMART" id="SM00729">
    <property type="entry name" value="Elp3"/>
    <property type="match status" value="1"/>
</dbReference>
<dbReference type="SUPFAM" id="SSF102114">
    <property type="entry name" value="Radical SAM enzymes"/>
    <property type="match status" value="1"/>
</dbReference>
<organism evidence="10 11">
    <name type="scientific">Oligosphaera ethanolica</name>
    <dbReference type="NCBI Taxonomy" id="760260"/>
    <lineage>
        <taxon>Bacteria</taxon>
        <taxon>Pseudomonadati</taxon>
        <taxon>Lentisphaerota</taxon>
        <taxon>Oligosphaeria</taxon>
        <taxon>Oligosphaerales</taxon>
        <taxon>Oligosphaeraceae</taxon>
        <taxon>Oligosphaera</taxon>
    </lineage>
</organism>
<dbReference type="SFLD" id="SFLDG01058">
    <property type="entry name" value="lipoyl_synthase_like"/>
    <property type="match status" value="1"/>
</dbReference>
<reference evidence="10" key="1">
    <citation type="submission" date="2023-07" db="EMBL/GenBank/DDBJ databases">
        <title>Genomic Encyclopedia of Type Strains, Phase IV (KMG-IV): sequencing the most valuable type-strain genomes for metagenomic binning, comparative biology and taxonomic classification.</title>
        <authorList>
            <person name="Goeker M."/>
        </authorList>
    </citation>
    <scope>NUCLEOTIDE SEQUENCE</scope>
    <source>
        <strain evidence="10">DSM 24202</strain>
    </source>
</reference>
<dbReference type="NCBIfam" id="NF009544">
    <property type="entry name" value="PRK12928.1"/>
    <property type="match status" value="1"/>
</dbReference>
<comment type="similarity">
    <text evidence="8">Belongs to the radical SAM superfamily. Lipoyl synthase family.</text>
</comment>
<dbReference type="NCBIfam" id="TIGR00510">
    <property type="entry name" value="lipA"/>
    <property type="match status" value="1"/>
</dbReference>
<dbReference type="Gene3D" id="3.20.20.70">
    <property type="entry name" value="Aldolase class I"/>
    <property type="match status" value="1"/>
</dbReference>
<evidence type="ECO:0000313" key="10">
    <source>
        <dbReference type="EMBL" id="MDQ0288750.1"/>
    </source>
</evidence>
<name>A0AAE3VEB7_9BACT</name>
<feature type="binding site" evidence="8">
    <location>
        <position position="75"/>
    </location>
    <ligand>
        <name>[4Fe-4S] cluster</name>
        <dbReference type="ChEBI" id="CHEBI:49883"/>
        <label>2</label>
        <note>4Fe-4S-S-AdoMet</note>
    </ligand>
</feature>
<dbReference type="PANTHER" id="PTHR10949">
    <property type="entry name" value="LIPOYL SYNTHASE"/>
    <property type="match status" value="1"/>
</dbReference>
<dbReference type="NCBIfam" id="NF004019">
    <property type="entry name" value="PRK05481.1"/>
    <property type="match status" value="1"/>
</dbReference>
<dbReference type="InterPro" id="IPR007197">
    <property type="entry name" value="rSAM"/>
</dbReference>
<keyword evidence="11" id="KW-1185">Reference proteome</keyword>
<dbReference type="SFLD" id="SFLDS00029">
    <property type="entry name" value="Radical_SAM"/>
    <property type="match status" value="1"/>
</dbReference>
<keyword evidence="4 8" id="KW-0479">Metal-binding</keyword>
<dbReference type="PIRSF" id="PIRSF005963">
    <property type="entry name" value="Lipoyl_synth"/>
    <property type="match status" value="1"/>
</dbReference>
<comment type="caution">
    <text evidence="10">The sequence shown here is derived from an EMBL/GenBank/DDBJ whole genome shotgun (WGS) entry which is preliminary data.</text>
</comment>
<dbReference type="InterPro" id="IPR003698">
    <property type="entry name" value="Lipoyl_synth"/>
</dbReference>
<keyword evidence="6 8" id="KW-0411">Iron-sulfur</keyword>
<dbReference type="Pfam" id="PF04055">
    <property type="entry name" value="Radical_SAM"/>
    <property type="match status" value="1"/>
</dbReference>
<evidence type="ECO:0000256" key="5">
    <source>
        <dbReference type="ARBA" id="ARBA00023004"/>
    </source>
</evidence>
<dbReference type="EC" id="2.8.1.8" evidence="8"/>
<dbReference type="GO" id="GO:0051539">
    <property type="term" value="F:4 iron, 4 sulfur cluster binding"/>
    <property type="evidence" value="ECO:0007669"/>
    <property type="project" value="UniProtKB-UniRule"/>
</dbReference>
<proteinExistence type="inferred from homology"/>
<accession>A0AAE3VEB7</accession>
<dbReference type="PROSITE" id="PS51918">
    <property type="entry name" value="RADICAL_SAM"/>
    <property type="match status" value="1"/>
</dbReference>
<dbReference type="CDD" id="cd01335">
    <property type="entry name" value="Radical_SAM"/>
    <property type="match status" value="1"/>
</dbReference>
<dbReference type="Proteomes" id="UP001238163">
    <property type="component" value="Unassembled WGS sequence"/>
</dbReference>
<evidence type="ECO:0000313" key="11">
    <source>
        <dbReference type="Proteomes" id="UP001238163"/>
    </source>
</evidence>
<evidence type="ECO:0000256" key="8">
    <source>
        <dbReference type="HAMAP-Rule" id="MF_00206"/>
    </source>
</evidence>
<evidence type="ECO:0000256" key="4">
    <source>
        <dbReference type="ARBA" id="ARBA00022723"/>
    </source>
</evidence>
<comment type="pathway">
    <text evidence="8">Protein modification; protein lipoylation via endogenous pathway; protein N(6)-(lipoyl)lysine from octanoyl-[acyl-carrier-protein]: step 2/2.</text>
</comment>
<dbReference type="SFLD" id="SFLDF00271">
    <property type="entry name" value="lipoyl_synthase"/>
    <property type="match status" value="1"/>
</dbReference>
<comment type="catalytic activity">
    <reaction evidence="7 8">
        <text>[[Fe-S] cluster scaffold protein carrying a second [4Fe-4S](2+) cluster] + N(6)-octanoyl-L-lysyl-[protein] + 2 oxidized [2Fe-2S]-[ferredoxin] + 2 S-adenosyl-L-methionine + 4 H(+) = [[Fe-S] cluster scaffold protein] + N(6)-[(R)-dihydrolipoyl]-L-lysyl-[protein] + 4 Fe(3+) + 2 hydrogen sulfide + 2 5'-deoxyadenosine + 2 L-methionine + 2 reduced [2Fe-2S]-[ferredoxin]</text>
        <dbReference type="Rhea" id="RHEA:16585"/>
        <dbReference type="Rhea" id="RHEA-COMP:9928"/>
        <dbReference type="Rhea" id="RHEA-COMP:10000"/>
        <dbReference type="Rhea" id="RHEA-COMP:10001"/>
        <dbReference type="Rhea" id="RHEA-COMP:10475"/>
        <dbReference type="Rhea" id="RHEA-COMP:14568"/>
        <dbReference type="Rhea" id="RHEA-COMP:14569"/>
        <dbReference type="ChEBI" id="CHEBI:15378"/>
        <dbReference type="ChEBI" id="CHEBI:17319"/>
        <dbReference type="ChEBI" id="CHEBI:29034"/>
        <dbReference type="ChEBI" id="CHEBI:29919"/>
        <dbReference type="ChEBI" id="CHEBI:33722"/>
        <dbReference type="ChEBI" id="CHEBI:33737"/>
        <dbReference type="ChEBI" id="CHEBI:33738"/>
        <dbReference type="ChEBI" id="CHEBI:57844"/>
        <dbReference type="ChEBI" id="CHEBI:59789"/>
        <dbReference type="ChEBI" id="CHEBI:78809"/>
        <dbReference type="ChEBI" id="CHEBI:83100"/>
        <dbReference type="EC" id="2.8.1.8"/>
    </reaction>
</comment>
<feature type="binding site" evidence="8">
    <location>
        <position position="71"/>
    </location>
    <ligand>
        <name>[4Fe-4S] cluster</name>
        <dbReference type="ChEBI" id="CHEBI:49883"/>
        <label>2</label>
        <note>4Fe-4S-S-AdoMet</note>
    </ligand>
</feature>
<dbReference type="GO" id="GO:0009249">
    <property type="term" value="P:protein lipoylation"/>
    <property type="evidence" value="ECO:0007669"/>
    <property type="project" value="UniProtKB-UniRule"/>
</dbReference>
<dbReference type="PANTHER" id="PTHR10949:SF0">
    <property type="entry name" value="LIPOYL SYNTHASE, MITOCHONDRIAL"/>
    <property type="match status" value="1"/>
</dbReference>
<keyword evidence="3 8" id="KW-0949">S-adenosyl-L-methionine</keyword>
<evidence type="ECO:0000256" key="1">
    <source>
        <dbReference type="ARBA" id="ARBA00022485"/>
    </source>
</evidence>
<comment type="function">
    <text evidence="8">Catalyzes the radical-mediated insertion of two sulfur atoms into the C-6 and C-8 positions of the octanoyl moiety bound to the lipoyl domains of lipoate-dependent enzymes, thereby converting the octanoylated domains into lipoylated derivatives.</text>
</comment>
<dbReference type="EMBL" id="JAUSVL010000001">
    <property type="protein sequence ID" value="MDQ0288750.1"/>
    <property type="molecule type" value="Genomic_DNA"/>
</dbReference>
<evidence type="ECO:0000256" key="3">
    <source>
        <dbReference type="ARBA" id="ARBA00022691"/>
    </source>
</evidence>
<dbReference type="RefSeq" id="WP_307260084.1">
    <property type="nucleotide sequence ID" value="NZ_JAUSVL010000001.1"/>
</dbReference>
<dbReference type="InterPro" id="IPR013785">
    <property type="entry name" value="Aldolase_TIM"/>
</dbReference>
<evidence type="ECO:0000256" key="6">
    <source>
        <dbReference type="ARBA" id="ARBA00023014"/>
    </source>
</evidence>
<dbReference type="GO" id="GO:0016992">
    <property type="term" value="F:lipoate synthase activity"/>
    <property type="evidence" value="ECO:0007669"/>
    <property type="project" value="UniProtKB-UniRule"/>
</dbReference>
<protein>
    <recommendedName>
        <fullName evidence="8">Lipoyl synthase</fullName>
        <ecNumber evidence="8">2.8.1.8</ecNumber>
    </recommendedName>
    <alternativeName>
        <fullName evidence="8">Lip-syn</fullName>
        <shortName evidence="8">LS</shortName>
    </alternativeName>
    <alternativeName>
        <fullName evidence="8">Lipoate synthase</fullName>
    </alternativeName>
    <alternativeName>
        <fullName evidence="8">Lipoic acid synthase</fullName>
    </alternativeName>
    <alternativeName>
        <fullName evidence="8">Sulfur insertion protein LipA</fullName>
    </alternativeName>
</protein>
<sequence length="295" mass="32409">MNDHPSEQPERKTPLPPWLRVRYTGGKERLEMRKLLQRVKLHTVCESAKCPNLCECWQRRTATFMILGNNCTRNCKFCAVDHGQPTPVDPAEPAHVADAVAALQLRYAVITCVTRDDLPDGGAAQMAATVSAIRTRCPETKVEVLCSDYQEQSAAIDSVLAAGPVVFGHNLETVVRLTPLIRSHADYQRSLRVLRHAAKHAPAGTLVKSGLMLGLGETAAEIKQALADLRAAGVVMVTMGQYLQPTKNNWPVAQVITPDEFKQWADIAEHEFGFQKAVCGPLVRSSYLAEEAFNG</sequence>
<keyword evidence="5 8" id="KW-0408">Iron</keyword>
<feature type="binding site" evidence="8">
    <location>
        <position position="78"/>
    </location>
    <ligand>
        <name>[4Fe-4S] cluster</name>
        <dbReference type="ChEBI" id="CHEBI:49883"/>
        <label>2</label>
        <note>4Fe-4S-S-AdoMet</note>
    </ligand>
</feature>
<dbReference type="GO" id="GO:0046872">
    <property type="term" value="F:metal ion binding"/>
    <property type="evidence" value="ECO:0007669"/>
    <property type="project" value="UniProtKB-KW"/>
</dbReference>
<evidence type="ECO:0000256" key="7">
    <source>
        <dbReference type="ARBA" id="ARBA00047326"/>
    </source>
</evidence>
<gene>
    <name evidence="8" type="primary">lipA</name>
    <name evidence="10" type="ORF">J3R75_000857</name>
</gene>